<dbReference type="EMBL" id="LR796174">
    <property type="protein sequence ID" value="CAB4123560.1"/>
    <property type="molecule type" value="Genomic_DNA"/>
</dbReference>
<protein>
    <submittedName>
        <fullName evidence="1">Uncharacterized protein</fullName>
    </submittedName>
</protein>
<reference evidence="1" key="1">
    <citation type="submission" date="2020-04" db="EMBL/GenBank/DDBJ databases">
        <authorList>
            <person name="Chiriac C."/>
            <person name="Salcher M."/>
            <person name="Ghai R."/>
            <person name="Kavagutti S V."/>
        </authorList>
    </citation>
    <scope>NUCLEOTIDE SEQUENCE</scope>
</reference>
<name>A0A6J5KTU3_9CAUD</name>
<sequence>MAKLIEEEGTRFEDPNSLEAQIREYVKAKSVIDIMDARVKELREKIFARLDEDGFEDDKGNVQLPLDNDIEGVLRLEKQRRVTRKLNEPKADEILTARGIKNDVYVMREVLEEDLLMAAFYEDKITEDELDEMFPANVTWALRTLKK</sequence>
<proteinExistence type="predicted"/>
<evidence type="ECO:0000313" key="1">
    <source>
        <dbReference type="EMBL" id="CAB4123560.1"/>
    </source>
</evidence>
<organism evidence="1">
    <name type="scientific">uncultured Caudovirales phage</name>
    <dbReference type="NCBI Taxonomy" id="2100421"/>
    <lineage>
        <taxon>Viruses</taxon>
        <taxon>Duplodnaviria</taxon>
        <taxon>Heunggongvirae</taxon>
        <taxon>Uroviricota</taxon>
        <taxon>Caudoviricetes</taxon>
        <taxon>Peduoviridae</taxon>
        <taxon>Maltschvirus</taxon>
        <taxon>Maltschvirus maltsch</taxon>
    </lineage>
</organism>
<gene>
    <name evidence="1" type="ORF">UFOVP46_44</name>
</gene>
<accession>A0A6J5KTU3</accession>